<dbReference type="OrthoDB" id="2300232at2"/>
<keyword evidence="2" id="KW-0472">Membrane</keyword>
<gene>
    <name evidence="3" type="ORF">FZC76_05485</name>
</gene>
<comment type="caution">
    <text evidence="3">The sequence shown here is derived from an EMBL/GenBank/DDBJ whole genome shotgun (WGS) entry which is preliminary data.</text>
</comment>
<feature type="transmembrane region" description="Helical" evidence="2">
    <location>
        <begin position="49"/>
        <end position="75"/>
    </location>
</feature>
<dbReference type="InterPro" id="IPR024596">
    <property type="entry name" value="RNApol_su_b/EpuA"/>
</dbReference>
<dbReference type="Proteomes" id="UP000322524">
    <property type="component" value="Unassembled WGS sequence"/>
</dbReference>
<dbReference type="RefSeq" id="WP_148987250.1">
    <property type="nucleotide sequence ID" value="NZ_VTEV01000002.1"/>
</dbReference>
<protein>
    <submittedName>
        <fullName evidence="3">DNA-directed RNA polymerase subunit beta</fullName>
    </submittedName>
</protein>
<evidence type="ECO:0000256" key="2">
    <source>
        <dbReference type="SAM" id="Phobius"/>
    </source>
</evidence>
<dbReference type="EMBL" id="VTEV01000002">
    <property type="protein sequence ID" value="TYS69689.1"/>
    <property type="molecule type" value="Genomic_DNA"/>
</dbReference>
<dbReference type="Pfam" id="PF11772">
    <property type="entry name" value="EpuA"/>
    <property type="match status" value="1"/>
</dbReference>
<keyword evidence="2" id="KW-1133">Transmembrane helix</keyword>
<name>A0A5D4T327_9BACI</name>
<accession>A0A5D4T327</accession>
<proteinExistence type="predicted"/>
<keyword evidence="2" id="KW-0812">Transmembrane</keyword>
<evidence type="ECO:0000256" key="1">
    <source>
        <dbReference type="SAM" id="MobiDB-lite"/>
    </source>
</evidence>
<reference evidence="3 4" key="1">
    <citation type="submission" date="2019-08" db="EMBL/GenBank/DDBJ databases">
        <title>Bacillus genomes from the desert of Cuatro Cienegas, Coahuila.</title>
        <authorList>
            <person name="Olmedo-Alvarez G."/>
        </authorList>
    </citation>
    <scope>NUCLEOTIDE SEQUENCE [LARGE SCALE GENOMIC DNA]</scope>
    <source>
        <strain evidence="3 4">CH28_1T</strain>
    </source>
</reference>
<feature type="compositionally biased region" description="Basic and acidic residues" evidence="1">
    <location>
        <begin position="1"/>
        <end position="17"/>
    </location>
</feature>
<sequence>MEQETGKKSLSREELRKAQKNKASQQEEITATQEEKPKKYKFRIRLIPIWLRLIILVIVMAVAVVAGAMFGYGVLGGGNPMDVLEKETWQHILDLVNKQ</sequence>
<keyword evidence="3" id="KW-0240">DNA-directed RNA polymerase</keyword>
<feature type="compositionally biased region" description="Polar residues" evidence="1">
    <location>
        <begin position="21"/>
        <end position="32"/>
    </location>
</feature>
<keyword evidence="3" id="KW-0804">Transcription</keyword>
<evidence type="ECO:0000313" key="3">
    <source>
        <dbReference type="EMBL" id="TYS69689.1"/>
    </source>
</evidence>
<dbReference type="GO" id="GO:0000428">
    <property type="term" value="C:DNA-directed RNA polymerase complex"/>
    <property type="evidence" value="ECO:0007669"/>
    <property type="project" value="UniProtKB-KW"/>
</dbReference>
<organism evidence="3 4">
    <name type="scientific">Sutcliffiella horikoshii</name>
    <dbReference type="NCBI Taxonomy" id="79883"/>
    <lineage>
        <taxon>Bacteria</taxon>
        <taxon>Bacillati</taxon>
        <taxon>Bacillota</taxon>
        <taxon>Bacilli</taxon>
        <taxon>Bacillales</taxon>
        <taxon>Bacillaceae</taxon>
        <taxon>Sutcliffiella</taxon>
    </lineage>
</organism>
<feature type="region of interest" description="Disordered" evidence="1">
    <location>
        <begin position="1"/>
        <end position="34"/>
    </location>
</feature>
<evidence type="ECO:0000313" key="4">
    <source>
        <dbReference type="Proteomes" id="UP000322524"/>
    </source>
</evidence>
<dbReference type="AlphaFoldDB" id="A0A5D4T327"/>